<name>A0ACD1IDC6_9EURO</name>
<gene>
    <name evidence="1" type="ORF">BO79DRAFT_18148</name>
</gene>
<sequence length="171" mass="18347">MRYDTSAPHRPANCFPPPSFSVMPFVCCWDGSSYTLPDASHLTQTRCRLRSFFGLMSIPTRTSRNAVDISSLGLIERKGDDGGTGTADAQQGFPVCYAVSSCLSAISFPRETRHPKAGGGLHMASTSIPQLPSSGKAGVKKSNFPMPPGYATRTFAVCCNSPPPSLPWRCL</sequence>
<evidence type="ECO:0000313" key="1">
    <source>
        <dbReference type="EMBL" id="RAK88225.1"/>
    </source>
</evidence>
<keyword evidence="2" id="KW-1185">Reference proteome</keyword>
<proteinExistence type="predicted"/>
<accession>A0ACD1IDC6</accession>
<dbReference type="Proteomes" id="UP000249748">
    <property type="component" value="Unassembled WGS sequence"/>
</dbReference>
<dbReference type="EMBL" id="KZ824551">
    <property type="protein sequence ID" value="RAK88225.1"/>
    <property type="molecule type" value="Genomic_DNA"/>
</dbReference>
<organism evidence="1 2">
    <name type="scientific">Aspergillus costaricaensis CBS 115574</name>
    <dbReference type="NCBI Taxonomy" id="1448317"/>
    <lineage>
        <taxon>Eukaryota</taxon>
        <taxon>Fungi</taxon>
        <taxon>Dikarya</taxon>
        <taxon>Ascomycota</taxon>
        <taxon>Pezizomycotina</taxon>
        <taxon>Eurotiomycetes</taxon>
        <taxon>Eurotiomycetidae</taxon>
        <taxon>Eurotiales</taxon>
        <taxon>Aspergillaceae</taxon>
        <taxon>Aspergillus</taxon>
        <taxon>Aspergillus subgen. Circumdati</taxon>
    </lineage>
</organism>
<reference evidence="1" key="1">
    <citation type="submission" date="2018-02" db="EMBL/GenBank/DDBJ databases">
        <title>The genomes of Aspergillus section Nigri reveals drivers in fungal speciation.</title>
        <authorList>
            <consortium name="DOE Joint Genome Institute"/>
            <person name="Vesth T.C."/>
            <person name="Nybo J."/>
            <person name="Theobald S."/>
            <person name="Brandl J."/>
            <person name="Frisvad J.C."/>
            <person name="Nielsen K.F."/>
            <person name="Lyhne E.K."/>
            <person name="Kogle M.E."/>
            <person name="Kuo A."/>
            <person name="Riley R."/>
            <person name="Clum A."/>
            <person name="Nolan M."/>
            <person name="Lipzen A."/>
            <person name="Salamov A."/>
            <person name="Henrissat B."/>
            <person name="Wiebenga A."/>
            <person name="De vries R.P."/>
            <person name="Grigoriev I.V."/>
            <person name="Mortensen U.H."/>
            <person name="Andersen M.R."/>
            <person name="Baker S.E."/>
        </authorList>
    </citation>
    <scope>NUCLEOTIDE SEQUENCE</scope>
    <source>
        <strain evidence="1">CBS 115574</strain>
    </source>
</reference>
<protein>
    <submittedName>
        <fullName evidence="1">Uncharacterized protein</fullName>
    </submittedName>
</protein>
<evidence type="ECO:0000313" key="2">
    <source>
        <dbReference type="Proteomes" id="UP000249748"/>
    </source>
</evidence>